<reference evidence="10 11" key="1">
    <citation type="submission" date="2016-10" db="EMBL/GenBank/DDBJ databases">
        <title>Draft genome sequence of Coniochaeta ligniaria NRRL30616, a lignocellulolytic fungus for bioabatement of inhibitors in plant biomass hydrolysates.</title>
        <authorList>
            <consortium name="DOE Joint Genome Institute"/>
            <person name="Jimenez D.J."/>
            <person name="Hector R.E."/>
            <person name="Riley R."/>
            <person name="Sun H."/>
            <person name="Grigoriev I.V."/>
            <person name="Van Elsas J.D."/>
            <person name="Nichols N.N."/>
        </authorList>
    </citation>
    <scope>NUCLEOTIDE SEQUENCE [LARGE SCALE GENOMIC DNA]</scope>
    <source>
        <strain evidence="10 11">NRRL 30616</strain>
    </source>
</reference>
<dbReference type="STRING" id="1408157.A0A1J7ISK8"/>
<dbReference type="PANTHER" id="PTHR23061:SF12">
    <property type="entry name" value="DNA POLYMERASE ALPHA SUBUNIT B"/>
    <property type="match status" value="1"/>
</dbReference>
<sequence length="669" mass="73360">MADPVAAELNEKFGSGGKQLQPDVVAELQSIMRLHELSPEDLWFKWESYSMKMDMEGNNVSMITLRAFKQDLQDALERTNRTQAHVKSEKRIGATPRTVTKNGDVFGILDSLVPGTPGVGKHKLSSTRKRQFETPSLSRIKGEHPGSSPDNKSSPMRLEDRMNDLGVLPPSSFNDRQKPGEVIEVLNDHLPAAEHPIAPFGEPRVKLTAQSEQKKLAYKTLAMRVLEASEVLDDRIDNMRKLVEEHHQLDESAFGNAADQSTTEIVAVGRIASDSPEGRINTASLLLEMSRRTGNGRRIPLNLDQLRGRYSFFPGQIVAVKGSNTSGKEFTVKEILEIPLLPSAASFPTDIEGHRERLRGGPDAMDSDTEPIPLNIMFASGPYTADDNLDFEPLHALCSQAADTYADALVLTGPFIDISHPLIASGDFDLPEEATVDPDTATLNTVFKYMVSPALNGLVAANPHVTILLVPSIRDAIDKHVSWPQDAFPRRELGLPKSARIIGNPMTLSINEMNLGVSSQDVLFELRSEELVGPRPADGSLLSRLSKYVVEQRHYFPLFPPADRKRLPRVGAGDGNPPGASLDVGYLELAEMVHSRPDVLLLPSSLPPFAKVVESVLVINPGFLSKRRGAGTYARMTLAAPKVEGAELSEGGLMGHKIYERARVEITRI</sequence>
<evidence type="ECO:0000256" key="6">
    <source>
        <dbReference type="PIRNR" id="PIRNR018300"/>
    </source>
</evidence>
<comment type="subcellular location">
    <subcellularLocation>
        <location evidence="1 6">Nucleus</location>
    </subcellularLocation>
</comment>
<evidence type="ECO:0000256" key="7">
    <source>
        <dbReference type="SAM" id="MobiDB-lite"/>
    </source>
</evidence>
<feature type="domain" description="DNA polymerase alpha subunit B OB" evidence="9">
    <location>
        <begin position="229"/>
        <end position="337"/>
    </location>
</feature>
<evidence type="ECO:0000256" key="1">
    <source>
        <dbReference type="ARBA" id="ARBA00004123"/>
    </source>
</evidence>
<dbReference type="GO" id="GO:0003887">
    <property type="term" value="F:DNA-directed DNA polymerase activity"/>
    <property type="evidence" value="ECO:0007669"/>
    <property type="project" value="EnsemblFungi"/>
</dbReference>
<comment type="similarity">
    <text evidence="2 6">Belongs to the DNA polymerase alpha subunit B family.</text>
</comment>
<evidence type="ECO:0000256" key="3">
    <source>
        <dbReference type="ARBA" id="ARBA00018596"/>
    </source>
</evidence>
<keyword evidence="5 6" id="KW-0539">Nucleus</keyword>
<dbReference type="Pfam" id="PF04042">
    <property type="entry name" value="DNA_pol_E_B"/>
    <property type="match status" value="1"/>
</dbReference>
<evidence type="ECO:0000259" key="9">
    <source>
        <dbReference type="Pfam" id="PF22062"/>
    </source>
</evidence>
<dbReference type="PIRSF" id="PIRSF018300">
    <property type="entry name" value="DNA_pol_alph_2"/>
    <property type="match status" value="1"/>
</dbReference>
<comment type="function">
    <text evidence="6">Accessory subunit of the DNA polymerase alpha complex (also known as the alpha DNA polymerase-primase complex) which plays an essential role in the initiation of DNA synthesis.</text>
</comment>
<evidence type="ECO:0000256" key="5">
    <source>
        <dbReference type="ARBA" id="ARBA00023242"/>
    </source>
</evidence>
<dbReference type="FunFam" id="3.60.21.60:FF:000008">
    <property type="entry name" value="DNA polymerase alpha subunit B"/>
    <property type="match status" value="1"/>
</dbReference>
<dbReference type="Pfam" id="PF22062">
    <property type="entry name" value="OB_DPOA2"/>
    <property type="match status" value="1"/>
</dbReference>
<protein>
    <recommendedName>
        <fullName evidence="3 6">DNA polymerase alpha subunit B</fullName>
    </recommendedName>
</protein>
<dbReference type="PANTHER" id="PTHR23061">
    <property type="entry name" value="DNA POLYMERASE 2 ALPHA 70 KDA SUBUNIT"/>
    <property type="match status" value="1"/>
</dbReference>
<dbReference type="EMBL" id="KV875097">
    <property type="protein sequence ID" value="OIW30325.1"/>
    <property type="molecule type" value="Genomic_DNA"/>
</dbReference>
<feature type="compositionally biased region" description="Basic residues" evidence="7">
    <location>
        <begin position="120"/>
        <end position="129"/>
    </location>
</feature>
<feature type="region of interest" description="Disordered" evidence="7">
    <location>
        <begin position="117"/>
        <end position="158"/>
    </location>
</feature>
<dbReference type="Proteomes" id="UP000182658">
    <property type="component" value="Unassembled WGS sequence"/>
</dbReference>
<dbReference type="InterPro" id="IPR054300">
    <property type="entry name" value="OB_DPOA2"/>
</dbReference>
<proteinExistence type="inferred from homology"/>
<dbReference type="GO" id="GO:0006270">
    <property type="term" value="P:DNA replication initiation"/>
    <property type="evidence" value="ECO:0007669"/>
    <property type="project" value="EnsemblFungi"/>
</dbReference>
<evidence type="ECO:0000256" key="4">
    <source>
        <dbReference type="ARBA" id="ARBA00022705"/>
    </source>
</evidence>
<dbReference type="GO" id="GO:0005635">
    <property type="term" value="C:nuclear envelope"/>
    <property type="evidence" value="ECO:0007669"/>
    <property type="project" value="EnsemblFungi"/>
</dbReference>
<dbReference type="GO" id="GO:0005658">
    <property type="term" value="C:alpha DNA polymerase:primase complex"/>
    <property type="evidence" value="ECO:0007669"/>
    <property type="project" value="EnsemblFungi"/>
</dbReference>
<keyword evidence="4 6" id="KW-0235">DNA replication</keyword>
<dbReference type="FunFam" id="3.60.21.60:FF:000005">
    <property type="entry name" value="DNA polymerase alpha subunit B"/>
    <property type="match status" value="1"/>
</dbReference>
<dbReference type="AlphaFoldDB" id="A0A1J7ISK8"/>
<accession>A0A1J7ISK8</accession>
<dbReference type="Gene3D" id="3.60.21.60">
    <property type="match status" value="2"/>
</dbReference>
<dbReference type="OrthoDB" id="336885at2759"/>
<evidence type="ECO:0000256" key="2">
    <source>
        <dbReference type="ARBA" id="ARBA00007299"/>
    </source>
</evidence>
<evidence type="ECO:0000313" key="10">
    <source>
        <dbReference type="EMBL" id="OIW30325.1"/>
    </source>
</evidence>
<dbReference type="FunCoup" id="A0A1J7ISK8">
    <property type="interactions" value="404"/>
</dbReference>
<evidence type="ECO:0000259" key="8">
    <source>
        <dbReference type="Pfam" id="PF04042"/>
    </source>
</evidence>
<dbReference type="InParanoid" id="A0A1J7ISK8"/>
<name>A0A1J7ISK8_9PEZI</name>
<dbReference type="GO" id="GO:0016233">
    <property type="term" value="P:telomere capping"/>
    <property type="evidence" value="ECO:0007669"/>
    <property type="project" value="EnsemblFungi"/>
</dbReference>
<evidence type="ECO:0000313" key="11">
    <source>
        <dbReference type="Proteomes" id="UP000182658"/>
    </source>
</evidence>
<organism evidence="10 11">
    <name type="scientific">Coniochaeta ligniaria NRRL 30616</name>
    <dbReference type="NCBI Taxonomy" id="1408157"/>
    <lineage>
        <taxon>Eukaryota</taxon>
        <taxon>Fungi</taxon>
        <taxon>Dikarya</taxon>
        <taxon>Ascomycota</taxon>
        <taxon>Pezizomycotina</taxon>
        <taxon>Sordariomycetes</taxon>
        <taxon>Sordariomycetidae</taxon>
        <taxon>Coniochaetales</taxon>
        <taxon>Coniochaetaceae</taxon>
        <taxon>Coniochaeta</taxon>
    </lineage>
</organism>
<keyword evidence="11" id="KW-1185">Reference proteome</keyword>
<dbReference type="GO" id="GO:0003677">
    <property type="term" value="F:DNA binding"/>
    <property type="evidence" value="ECO:0007669"/>
    <property type="project" value="InterPro"/>
</dbReference>
<gene>
    <name evidence="10" type="ORF">CONLIGDRAFT_632375</name>
</gene>
<dbReference type="InterPro" id="IPR016722">
    <property type="entry name" value="DNA_pol_alpha_bsu"/>
</dbReference>
<feature type="domain" description="DNA polymerase alpha/delta/epsilon subunit B" evidence="8">
    <location>
        <begin position="376"/>
        <end position="611"/>
    </location>
</feature>
<dbReference type="InterPro" id="IPR007185">
    <property type="entry name" value="DNA_pol_a/d/e_bsu"/>
</dbReference>